<reference evidence="1 2" key="1">
    <citation type="submission" date="2019-07" db="EMBL/GenBank/DDBJ databases">
        <title>Rufibacter sp. nov., isolated from lake sediment.</title>
        <authorList>
            <person name="Qu J.-H."/>
        </authorList>
    </citation>
    <scope>NUCLEOTIDE SEQUENCE [LARGE SCALE GENOMIC DNA]</scope>
    <source>
        <strain evidence="1 2">NBS58-1</strain>
    </source>
</reference>
<evidence type="ECO:0000313" key="1">
    <source>
        <dbReference type="EMBL" id="KAA3438906.1"/>
    </source>
</evidence>
<proteinExistence type="predicted"/>
<accession>A0A5B6TFC8</accession>
<dbReference type="Proteomes" id="UP000324133">
    <property type="component" value="Unassembled WGS sequence"/>
</dbReference>
<organism evidence="1 2">
    <name type="scientific">Rufibacter hautae</name>
    <dbReference type="NCBI Taxonomy" id="2595005"/>
    <lineage>
        <taxon>Bacteria</taxon>
        <taxon>Pseudomonadati</taxon>
        <taxon>Bacteroidota</taxon>
        <taxon>Cytophagia</taxon>
        <taxon>Cytophagales</taxon>
        <taxon>Hymenobacteraceae</taxon>
        <taxon>Rufibacter</taxon>
    </lineage>
</organism>
<comment type="caution">
    <text evidence="1">The sequence shown here is derived from an EMBL/GenBank/DDBJ whole genome shotgun (WGS) entry which is preliminary data.</text>
</comment>
<dbReference type="Gene3D" id="1.20.1480.40">
    <property type="entry name" value="Uncharacterised protein PF16133, DUF4844"/>
    <property type="match status" value="1"/>
</dbReference>
<sequence>MTIPDKAISNLELFQAKSKFDQDTVGMFYPGLADPAFKPTLTKLINQAADDFTEVAKDNRPTEEKFQEKISIGLSRFTPLSLDTEDRERVCSYFEELMDIVGLESSGGHLNAWMYGFDPTK</sequence>
<dbReference type="OrthoDB" id="6710549at2"/>
<keyword evidence="2" id="KW-1185">Reference proteome</keyword>
<dbReference type="EMBL" id="VKKY01000002">
    <property type="protein sequence ID" value="KAA3438906.1"/>
    <property type="molecule type" value="Genomic_DNA"/>
</dbReference>
<dbReference type="InterPro" id="IPR032301">
    <property type="entry name" value="DUF4844"/>
</dbReference>
<dbReference type="AlphaFoldDB" id="A0A5B6TFC8"/>
<name>A0A5B6TFC8_9BACT</name>
<dbReference type="InterPro" id="IPR038360">
    <property type="entry name" value="DUF4844_sf"/>
</dbReference>
<protein>
    <submittedName>
        <fullName evidence="1">DUF4844 domain-containing protein</fullName>
    </submittedName>
</protein>
<gene>
    <name evidence="1" type="ORF">FOA19_14985</name>
</gene>
<dbReference type="Pfam" id="PF16133">
    <property type="entry name" value="DUF4844"/>
    <property type="match status" value="1"/>
</dbReference>
<evidence type="ECO:0000313" key="2">
    <source>
        <dbReference type="Proteomes" id="UP000324133"/>
    </source>
</evidence>